<dbReference type="RefSeq" id="WP_092020155.1">
    <property type="nucleotide sequence ID" value="NZ_FOUE01000001.1"/>
</dbReference>
<keyword evidence="1 4" id="KW-0732">Signal</keyword>
<keyword evidence="2" id="KW-0472">Membrane</keyword>
<keyword evidence="8" id="KW-1185">Reference proteome</keyword>
<feature type="domain" description="Outer membrane protein assembly factor BamE" evidence="5">
    <location>
        <begin position="108"/>
        <end position="145"/>
    </location>
</feature>
<evidence type="ECO:0000259" key="6">
    <source>
        <dbReference type="Pfam" id="PF13511"/>
    </source>
</evidence>
<dbReference type="Gene3D" id="3.30.1450.10">
    <property type="match status" value="1"/>
</dbReference>
<dbReference type="EMBL" id="FOUE01000001">
    <property type="protein sequence ID" value="SFL87163.1"/>
    <property type="molecule type" value="Genomic_DNA"/>
</dbReference>
<protein>
    <submittedName>
        <fullName evidence="7">SmpA / OmlA family protein</fullName>
    </submittedName>
</protein>
<evidence type="ECO:0000313" key="7">
    <source>
        <dbReference type="EMBL" id="SFL87163.1"/>
    </source>
</evidence>
<sequence>MRTSVKPGLLLLSLLLASASHAQVYRCEDDRGVRFSDQPCGDHAETVTIRDNRIGGRFNDNLPAPEPTPPVAADDPSLAAQEPQASDTPDSPCRFINSTDLRTYLIREQVVVGMTRDQVRQAFGPPPETYPVPQETWVYHTDYYDKLYELTYVYFRDGCVESVVYRKP</sequence>
<feature type="signal peptide" evidence="4">
    <location>
        <begin position="1"/>
        <end position="22"/>
    </location>
</feature>
<dbReference type="OrthoDB" id="6368790at2"/>
<feature type="domain" description="DUF4124" evidence="6">
    <location>
        <begin position="11"/>
        <end position="49"/>
    </location>
</feature>
<dbReference type="Pfam" id="PF04355">
    <property type="entry name" value="BamE"/>
    <property type="match status" value="1"/>
</dbReference>
<dbReference type="Proteomes" id="UP000198519">
    <property type="component" value="Unassembled WGS sequence"/>
</dbReference>
<dbReference type="GO" id="GO:0019867">
    <property type="term" value="C:outer membrane"/>
    <property type="evidence" value="ECO:0007669"/>
    <property type="project" value="InterPro"/>
</dbReference>
<dbReference type="InterPro" id="IPR025392">
    <property type="entry name" value="DUF4124"/>
</dbReference>
<proteinExistence type="predicted"/>
<dbReference type="InterPro" id="IPR037873">
    <property type="entry name" value="BamE-like"/>
</dbReference>
<evidence type="ECO:0000256" key="3">
    <source>
        <dbReference type="SAM" id="MobiDB-lite"/>
    </source>
</evidence>
<evidence type="ECO:0000259" key="5">
    <source>
        <dbReference type="Pfam" id="PF04355"/>
    </source>
</evidence>
<organism evidence="7 8">
    <name type="scientific">Marinobacter zhejiangensis</name>
    <dbReference type="NCBI Taxonomy" id="488535"/>
    <lineage>
        <taxon>Bacteria</taxon>
        <taxon>Pseudomonadati</taxon>
        <taxon>Pseudomonadota</taxon>
        <taxon>Gammaproteobacteria</taxon>
        <taxon>Pseudomonadales</taxon>
        <taxon>Marinobacteraceae</taxon>
        <taxon>Marinobacter</taxon>
    </lineage>
</organism>
<gene>
    <name evidence="7" type="ORF">SAMN04487963_0331</name>
</gene>
<feature type="chain" id="PRO_5011481839" evidence="4">
    <location>
        <begin position="23"/>
        <end position="168"/>
    </location>
</feature>
<dbReference type="InterPro" id="IPR007450">
    <property type="entry name" value="BamE_dom"/>
</dbReference>
<dbReference type="AlphaFoldDB" id="A0A1I4L8P4"/>
<reference evidence="8" key="1">
    <citation type="submission" date="2016-10" db="EMBL/GenBank/DDBJ databases">
        <authorList>
            <person name="Varghese N."/>
            <person name="Submissions S."/>
        </authorList>
    </citation>
    <scope>NUCLEOTIDE SEQUENCE [LARGE SCALE GENOMIC DNA]</scope>
    <source>
        <strain evidence="8">CGMCC 1.7061</strain>
    </source>
</reference>
<dbReference type="Pfam" id="PF13511">
    <property type="entry name" value="DUF4124"/>
    <property type="match status" value="1"/>
</dbReference>
<name>A0A1I4L8P4_9GAMM</name>
<accession>A0A1I4L8P4</accession>
<feature type="region of interest" description="Disordered" evidence="3">
    <location>
        <begin position="52"/>
        <end position="92"/>
    </location>
</feature>
<evidence type="ECO:0000256" key="4">
    <source>
        <dbReference type="SAM" id="SignalP"/>
    </source>
</evidence>
<evidence type="ECO:0000313" key="8">
    <source>
        <dbReference type="Proteomes" id="UP000198519"/>
    </source>
</evidence>
<evidence type="ECO:0000256" key="1">
    <source>
        <dbReference type="ARBA" id="ARBA00022729"/>
    </source>
</evidence>
<evidence type="ECO:0000256" key="2">
    <source>
        <dbReference type="ARBA" id="ARBA00023136"/>
    </source>
</evidence>